<comment type="caution">
    <text evidence="1">The sequence shown here is derived from an EMBL/GenBank/DDBJ whole genome shotgun (WGS) entry which is preliminary data.</text>
</comment>
<accession>A0A540L523</accession>
<name>A0A540L523_MALBA</name>
<evidence type="ECO:0008006" key="3">
    <source>
        <dbReference type="Google" id="ProtNLM"/>
    </source>
</evidence>
<dbReference type="PANTHER" id="PTHR47481">
    <property type="match status" value="1"/>
</dbReference>
<dbReference type="AlphaFoldDB" id="A0A540L523"/>
<reference evidence="1 2" key="1">
    <citation type="journal article" date="2019" name="G3 (Bethesda)">
        <title>Sequencing of a Wild Apple (Malus baccata) Genome Unravels the Differences Between Cultivated and Wild Apple Species Regarding Disease Resistance and Cold Tolerance.</title>
        <authorList>
            <person name="Chen X."/>
        </authorList>
    </citation>
    <scope>NUCLEOTIDE SEQUENCE [LARGE SCALE GENOMIC DNA]</scope>
    <source>
        <strain evidence="2">cv. Shandingzi</strain>
        <tissue evidence="1">Leaves</tissue>
    </source>
</reference>
<dbReference type="Pfam" id="PF14223">
    <property type="entry name" value="Retrotran_gag_2"/>
    <property type="match status" value="1"/>
</dbReference>
<dbReference type="PANTHER" id="PTHR47481:SF30">
    <property type="entry name" value="CCHC-TYPE DOMAIN-CONTAINING PROTEIN"/>
    <property type="match status" value="1"/>
</dbReference>
<evidence type="ECO:0000313" key="2">
    <source>
        <dbReference type="Proteomes" id="UP000315295"/>
    </source>
</evidence>
<gene>
    <name evidence="1" type="ORF">C1H46_032819</name>
</gene>
<protein>
    <recommendedName>
        <fullName evidence="3">Retrotransposon Copia-like N-terminal domain-containing protein</fullName>
    </recommendedName>
</protein>
<dbReference type="EMBL" id="VIEB01000758">
    <property type="protein sequence ID" value="TQD81581.1"/>
    <property type="molecule type" value="Genomic_DNA"/>
</dbReference>
<proteinExistence type="predicted"/>
<evidence type="ECO:0000313" key="1">
    <source>
        <dbReference type="EMBL" id="TQD81581.1"/>
    </source>
</evidence>
<organism evidence="1 2">
    <name type="scientific">Malus baccata</name>
    <name type="common">Siberian crab apple</name>
    <name type="synonym">Pyrus baccata</name>
    <dbReference type="NCBI Taxonomy" id="106549"/>
    <lineage>
        <taxon>Eukaryota</taxon>
        <taxon>Viridiplantae</taxon>
        <taxon>Streptophyta</taxon>
        <taxon>Embryophyta</taxon>
        <taxon>Tracheophyta</taxon>
        <taxon>Spermatophyta</taxon>
        <taxon>Magnoliopsida</taxon>
        <taxon>eudicotyledons</taxon>
        <taxon>Gunneridae</taxon>
        <taxon>Pentapetalae</taxon>
        <taxon>rosids</taxon>
        <taxon>fabids</taxon>
        <taxon>Rosales</taxon>
        <taxon>Rosaceae</taxon>
        <taxon>Amygdaloideae</taxon>
        <taxon>Maleae</taxon>
        <taxon>Malus</taxon>
    </lineage>
</organism>
<sequence length="154" mass="17037">MVTAAQLALTQSPISSLIPSVGNTVIAKLDDSNYVTWNFQISLLLERSGIMGFIDGSIPCPQKYIELESDDESIVNNSPLTDAYKVWKIHDKALMTLITATLSTAALSYVIGCQSSSDMWNNLKERFAHMTHTSIVQMKIDLQNIKKEPESIDA</sequence>
<keyword evidence="2" id="KW-1185">Reference proteome</keyword>
<dbReference type="Proteomes" id="UP000315295">
    <property type="component" value="Unassembled WGS sequence"/>
</dbReference>